<evidence type="ECO:0000313" key="1">
    <source>
        <dbReference type="EMBL" id="KKL51480.1"/>
    </source>
</evidence>
<organism evidence="1">
    <name type="scientific">marine sediment metagenome</name>
    <dbReference type="NCBI Taxonomy" id="412755"/>
    <lineage>
        <taxon>unclassified sequences</taxon>
        <taxon>metagenomes</taxon>
        <taxon>ecological metagenomes</taxon>
    </lineage>
</organism>
<dbReference type="EMBL" id="LAZR01032233">
    <property type="protein sequence ID" value="KKL51480.1"/>
    <property type="molecule type" value="Genomic_DNA"/>
</dbReference>
<name>A0A0F9F2L4_9ZZZZ</name>
<comment type="caution">
    <text evidence="1">The sequence shown here is derived from an EMBL/GenBank/DDBJ whole genome shotgun (WGS) entry which is preliminary data.</text>
</comment>
<proteinExistence type="predicted"/>
<accession>A0A0F9F2L4</accession>
<protein>
    <submittedName>
        <fullName evidence="1">Uncharacterized protein</fullName>
    </submittedName>
</protein>
<reference evidence="1" key="1">
    <citation type="journal article" date="2015" name="Nature">
        <title>Complex archaea that bridge the gap between prokaryotes and eukaryotes.</title>
        <authorList>
            <person name="Spang A."/>
            <person name="Saw J.H."/>
            <person name="Jorgensen S.L."/>
            <person name="Zaremba-Niedzwiedzka K."/>
            <person name="Martijn J."/>
            <person name="Lind A.E."/>
            <person name="van Eijk R."/>
            <person name="Schleper C."/>
            <person name="Guy L."/>
            <person name="Ettema T.J."/>
        </authorList>
    </citation>
    <scope>NUCLEOTIDE SEQUENCE</scope>
</reference>
<dbReference type="AlphaFoldDB" id="A0A0F9F2L4"/>
<gene>
    <name evidence="1" type="ORF">LCGC14_2295000</name>
</gene>
<sequence>MSTAHDITTRVFLAFKDANVLLEWNRDVYMEKAAKVSKEFDAEAFLEMARKHIGRKANV</sequence>